<proteinExistence type="predicted"/>
<evidence type="ECO:0000313" key="3">
    <source>
        <dbReference type="Proteomes" id="UP000017048"/>
    </source>
</evidence>
<gene>
    <name evidence="2" type="ORF">NCAST_13_00770</name>
</gene>
<accession>U5E8K2</accession>
<dbReference type="RefSeq" id="WP_022565840.1">
    <property type="nucleotide sequence ID" value="NZ_BAFO02000013.1"/>
</dbReference>
<protein>
    <recommendedName>
        <fullName evidence="4">SMP-30/Gluconolactonase/LRE-like region domain-containing protein</fullName>
    </recommendedName>
</protein>
<dbReference type="Proteomes" id="UP000017048">
    <property type="component" value="Unassembled WGS sequence"/>
</dbReference>
<evidence type="ECO:0008006" key="4">
    <source>
        <dbReference type="Google" id="ProtNLM"/>
    </source>
</evidence>
<dbReference type="Gene3D" id="2.120.10.30">
    <property type="entry name" value="TolB, C-terminal domain"/>
    <property type="match status" value="1"/>
</dbReference>
<evidence type="ECO:0000313" key="2">
    <source>
        <dbReference type="EMBL" id="GAD82803.1"/>
    </source>
</evidence>
<evidence type="ECO:0000256" key="1">
    <source>
        <dbReference type="SAM" id="SignalP"/>
    </source>
</evidence>
<comment type="caution">
    <text evidence="2">The sequence shown here is derived from an EMBL/GenBank/DDBJ whole genome shotgun (WGS) entry which is preliminary data.</text>
</comment>
<name>U5E8K2_NOCAS</name>
<keyword evidence="1" id="KW-0732">Signal</keyword>
<dbReference type="EMBL" id="BAFO02000013">
    <property type="protein sequence ID" value="GAD82803.1"/>
    <property type="molecule type" value="Genomic_DNA"/>
</dbReference>
<reference evidence="2 3" key="1">
    <citation type="journal article" date="2014" name="BMC Genomics">
        <title>Genome based analysis of type-I polyketide synthase and nonribosomal peptide synthetase gene clusters in seven strains of five representative Nocardia species.</title>
        <authorList>
            <person name="Komaki H."/>
            <person name="Ichikawa N."/>
            <person name="Hosoyama A."/>
            <person name="Takahashi-Nakaguchi A."/>
            <person name="Matsuzawa T."/>
            <person name="Suzuki K."/>
            <person name="Fujita N."/>
            <person name="Gonoi T."/>
        </authorList>
    </citation>
    <scope>NUCLEOTIDE SEQUENCE [LARGE SCALE GENOMIC DNA]</scope>
    <source>
        <strain evidence="2 3">NBRC 15531</strain>
    </source>
</reference>
<organism evidence="2 3">
    <name type="scientific">Nocardia asteroides NBRC 15531</name>
    <dbReference type="NCBI Taxonomy" id="1110697"/>
    <lineage>
        <taxon>Bacteria</taxon>
        <taxon>Bacillati</taxon>
        <taxon>Actinomycetota</taxon>
        <taxon>Actinomycetes</taxon>
        <taxon>Mycobacteriales</taxon>
        <taxon>Nocardiaceae</taxon>
        <taxon>Nocardia</taxon>
    </lineage>
</organism>
<dbReference type="AlphaFoldDB" id="U5E8K2"/>
<dbReference type="eggNOG" id="COG3386">
    <property type="taxonomic scope" value="Bacteria"/>
</dbReference>
<dbReference type="SUPFAM" id="SSF63829">
    <property type="entry name" value="Calcium-dependent phosphotriesterase"/>
    <property type="match status" value="1"/>
</dbReference>
<dbReference type="OrthoDB" id="9768084at2"/>
<sequence length="308" mass="30832">MDISGSARRSIGVLAAAVTAALLPAAGPAGAAPESCPQWTKQTVAAGYGVLENLAFDGRGNALLSEQSLTGGAGAVQRLAADGARSVAVRDVDGPGGVLVDGDTAYFTTGNTATAALAGRTDGTIGALDLDTGAVTTVAAGLTMPNGLARLPDGDFVVSRDVGAGSMTRVGLDGSASPYAPALTSTNGLAFDGARNRLVVSTTFDPATVVTYVDYADPTRPTPQTVLPGFGPLNSADDLTVGPDGIAYVALNVAGRIQRVDLDTNQTCTIADGLPLSSSVRLGAGPGWSDHALYVTSFLGTLTRLTPP</sequence>
<dbReference type="GeneID" id="91514904"/>
<feature type="signal peptide" evidence="1">
    <location>
        <begin position="1"/>
        <end position="31"/>
    </location>
</feature>
<dbReference type="InterPro" id="IPR011042">
    <property type="entry name" value="6-blade_b-propeller_TolB-like"/>
</dbReference>
<keyword evidence="3" id="KW-1185">Reference proteome</keyword>
<feature type="chain" id="PRO_5004659631" description="SMP-30/Gluconolactonase/LRE-like region domain-containing protein" evidence="1">
    <location>
        <begin position="32"/>
        <end position="308"/>
    </location>
</feature>
<dbReference type="STRING" id="1824.SAMN05444423_103641"/>